<dbReference type="AlphaFoldDB" id="A0A1V4J3U5"/>
<dbReference type="Proteomes" id="UP000190648">
    <property type="component" value="Unassembled WGS sequence"/>
</dbReference>
<comment type="caution">
    <text evidence="2">The sequence shown here is derived from an EMBL/GenBank/DDBJ whole genome shotgun (WGS) entry which is preliminary data.</text>
</comment>
<accession>A0A1V4J3U5</accession>
<name>A0A1V4J3U5_PATFA</name>
<gene>
    <name evidence="2" type="ORF">AV530_016808</name>
</gene>
<evidence type="ECO:0000313" key="2">
    <source>
        <dbReference type="EMBL" id="OPJ66829.1"/>
    </source>
</evidence>
<sequence>MWMEDTYRMKKGATEPQQQSPRTPHSKSYPGYNQHPHPHDPQTGEMQFTSGSHWDIPLLHRAHRYQRSALSQHVVYTKSL</sequence>
<organism evidence="2 3">
    <name type="scientific">Patagioenas fasciata monilis</name>
    <dbReference type="NCBI Taxonomy" id="372326"/>
    <lineage>
        <taxon>Eukaryota</taxon>
        <taxon>Metazoa</taxon>
        <taxon>Chordata</taxon>
        <taxon>Craniata</taxon>
        <taxon>Vertebrata</taxon>
        <taxon>Euteleostomi</taxon>
        <taxon>Archelosauria</taxon>
        <taxon>Archosauria</taxon>
        <taxon>Dinosauria</taxon>
        <taxon>Saurischia</taxon>
        <taxon>Theropoda</taxon>
        <taxon>Coelurosauria</taxon>
        <taxon>Aves</taxon>
        <taxon>Neognathae</taxon>
        <taxon>Neoaves</taxon>
        <taxon>Columbimorphae</taxon>
        <taxon>Columbiformes</taxon>
        <taxon>Columbidae</taxon>
        <taxon>Patagioenas</taxon>
    </lineage>
</organism>
<reference evidence="2 3" key="1">
    <citation type="submission" date="2016-02" db="EMBL/GenBank/DDBJ databases">
        <title>Band-tailed pigeon sequencing and assembly.</title>
        <authorList>
            <person name="Soares A.E."/>
            <person name="Novak B.J."/>
            <person name="Rice E.S."/>
            <person name="O'Connell B."/>
            <person name="Chang D."/>
            <person name="Weber S."/>
            <person name="Shapiro B."/>
        </authorList>
    </citation>
    <scope>NUCLEOTIDE SEQUENCE [LARGE SCALE GENOMIC DNA]</scope>
    <source>
        <strain evidence="2">BTP2013</strain>
        <tissue evidence="2">Blood</tissue>
    </source>
</reference>
<protein>
    <submittedName>
        <fullName evidence="2">Uncharacterized protein</fullName>
    </submittedName>
</protein>
<proteinExistence type="predicted"/>
<feature type="region of interest" description="Disordered" evidence="1">
    <location>
        <begin position="1"/>
        <end position="49"/>
    </location>
</feature>
<evidence type="ECO:0000313" key="3">
    <source>
        <dbReference type="Proteomes" id="UP000190648"/>
    </source>
</evidence>
<keyword evidence="3" id="KW-1185">Reference proteome</keyword>
<dbReference type="EMBL" id="LSYS01009367">
    <property type="protein sequence ID" value="OPJ66829.1"/>
    <property type="molecule type" value="Genomic_DNA"/>
</dbReference>
<evidence type="ECO:0000256" key="1">
    <source>
        <dbReference type="SAM" id="MobiDB-lite"/>
    </source>
</evidence>